<evidence type="ECO:0000256" key="1">
    <source>
        <dbReference type="ARBA" id="ARBA00022884"/>
    </source>
</evidence>
<dbReference type="Proteomes" id="UP001651158">
    <property type="component" value="Unassembled WGS sequence"/>
</dbReference>
<dbReference type="SMART" id="SM00360">
    <property type="entry name" value="RRM"/>
    <property type="match status" value="2"/>
</dbReference>
<dbReference type="InterPro" id="IPR035979">
    <property type="entry name" value="RBD_domain_sf"/>
</dbReference>
<dbReference type="PROSITE" id="PS50102">
    <property type="entry name" value="RRM"/>
    <property type="match status" value="1"/>
</dbReference>
<evidence type="ECO:0000256" key="3">
    <source>
        <dbReference type="SAM" id="MobiDB-lite"/>
    </source>
</evidence>
<dbReference type="Gene3D" id="3.30.70.330">
    <property type="match status" value="2"/>
</dbReference>
<evidence type="ECO:0000313" key="6">
    <source>
        <dbReference type="Proteomes" id="UP001651158"/>
    </source>
</evidence>
<dbReference type="PANTHER" id="PTHR23003">
    <property type="entry name" value="RNA RECOGNITION MOTIF RRM DOMAIN CONTAINING PROTEIN"/>
    <property type="match status" value="1"/>
</dbReference>
<evidence type="ECO:0000259" key="4">
    <source>
        <dbReference type="PROSITE" id="PS50102"/>
    </source>
</evidence>
<feature type="compositionally biased region" description="Basic and acidic residues" evidence="3">
    <location>
        <begin position="290"/>
        <end position="299"/>
    </location>
</feature>
<evidence type="ECO:0000313" key="5">
    <source>
        <dbReference type="EMBL" id="KAL5108042.1"/>
    </source>
</evidence>
<dbReference type="InterPro" id="IPR050374">
    <property type="entry name" value="RRT5_SRSF_SR"/>
</dbReference>
<dbReference type="InterPro" id="IPR000504">
    <property type="entry name" value="RRM_dom"/>
</dbReference>
<feature type="compositionally biased region" description="Basic and acidic residues" evidence="3">
    <location>
        <begin position="251"/>
        <end position="269"/>
    </location>
</feature>
<dbReference type="Pfam" id="PF00076">
    <property type="entry name" value="RRM_1"/>
    <property type="match status" value="1"/>
</dbReference>
<dbReference type="SUPFAM" id="SSF54928">
    <property type="entry name" value="RNA-binding domain, RBD"/>
    <property type="match status" value="2"/>
</dbReference>
<feature type="domain" description="RRM" evidence="4">
    <location>
        <begin position="140"/>
        <end position="214"/>
    </location>
</feature>
<feature type="compositionally biased region" description="Gly residues" evidence="3">
    <location>
        <begin position="238"/>
        <end position="248"/>
    </location>
</feature>
<name>A0ABR4QEI8_9CEST</name>
<feature type="region of interest" description="Disordered" evidence="3">
    <location>
        <begin position="234"/>
        <end position="331"/>
    </location>
</feature>
<dbReference type="CDD" id="cd00590">
    <property type="entry name" value="RRM_SF"/>
    <property type="match status" value="1"/>
</dbReference>
<dbReference type="InterPro" id="IPR012677">
    <property type="entry name" value="Nucleotide-bd_a/b_plait_sf"/>
</dbReference>
<reference evidence="5 6" key="1">
    <citation type="journal article" date="2022" name="Front. Cell. Infect. Microbiol.">
        <title>The Genomes of Two Strains of Taenia crassiceps the Animal Model for the Study of Human Cysticercosis.</title>
        <authorList>
            <person name="Bobes R.J."/>
            <person name="Estrada K."/>
            <person name="Rios-Valencia D.G."/>
            <person name="Calderon-Gallegos A."/>
            <person name="de la Torre P."/>
            <person name="Carrero J.C."/>
            <person name="Sanchez-Flores A."/>
            <person name="Laclette J.P."/>
        </authorList>
    </citation>
    <scope>NUCLEOTIDE SEQUENCE [LARGE SCALE GENOMIC DNA]</scope>
    <source>
        <strain evidence="5">WFUcys</strain>
    </source>
</reference>
<proteinExistence type="predicted"/>
<accession>A0ABR4QEI8</accession>
<evidence type="ECO:0000256" key="2">
    <source>
        <dbReference type="PROSITE-ProRule" id="PRU00176"/>
    </source>
</evidence>
<dbReference type="EMBL" id="JAKROA010000004">
    <property type="protein sequence ID" value="KAL5108042.1"/>
    <property type="molecule type" value="Genomic_DNA"/>
</dbReference>
<comment type="caution">
    <text evidence="5">The sequence shown here is derived from an EMBL/GenBank/DDBJ whole genome shotgun (WGS) entry which is preliminary data.</text>
</comment>
<keyword evidence="1 2" id="KW-0694">RNA-binding</keyword>
<protein>
    <submittedName>
        <fullName evidence="5">Nucleolin</fullName>
    </submittedName>
</protein>
<dbReference type="PANTHER" id="PTHR23003:SF61">
    <property type="entry name" value="GRP1P"/>
    <property type="match status" value="1"/>
</dbReference>
<sequence>MNSYGGAPPARDYRGAPISRSLCVYNYPRGMREADLHPFFPNAVSISCQQRGSSSCLIQFQSDVDCQAAFNECQNGKLVGGRAVQAEIVPSFGSDHSFDGGNGIAYPLLDRSSFERGDSACGTSSSRDNGSNYFCQSPDCTLTLRNLAWSVTEDDLIREFPRAVNASIKLDERNRSRGWGTVTFVSPGDCRRAEAECLTKSINGRPVRAEIGHLFEGSREDSCRGGRGGRRPFCDRYNGGGRRGGGSYDGEDMRSRRRYDNVDGNERRSFGTGNSGGASAGQRWVSGGGFDRDRRDRSAGYRRTGGGARITSAVIRRAPGDSSDSDFDSRG</sequence>
<organism evidence="5 6">
    <name type="scientific">Taenia crassiceps</name>
    <dbReference type="NCBI Taxonomy" id="6207"/>
    <lineage>
        <taxon>Eukaryota</taxon>
        <taxon>Metazoa</taxon>
        <taxon>Spiralia</taxon>
        <taxon>Lophotrochozoa</taxon>
        <taxon>Platyhelminthes</taxon>
        <taxon>Cestoda</taxon>
        <taxon>Eucestoda</taxon>
        <taxon>Cyclophyllidea</taxon>
        <taxon>Taeniidae</taxon>
        <taxon>Taenia</taxon>
    </lineage>
</organism>
<keyword evidence="6" id="KW-1185">Reference proteome</keyword>
<gene>
    <name evidence="5" type="ORF">TcWFU_007991</name>
</gene>